<organism evidence="1 2">
    <name type="scientific">Remersonia thermophila</name>
    <dbReference type="NCBI Taxonomy" id="72144"/>
    <lineage>
        <taxon>Eukaryota</taxon>
        <taxon>Fungi</taxon>
        <taxon>Dikarya</taxon>
        <taxon>Ascomycota</taxon>
        <taxon>Pezizomycotina</taxon>
        <taxon>Sordariomycetes</taxon>
        <taxon>Sordariomycetidae</taxon>
        <taxon>Sordariales</taxon>
        <taxon>Sordariales incertae sedis</taxon>
        <taxon>Remersonia</taxon>
    </lineage>
</organism>
<dbReference type="PANTHER" id="PTHR42085:SF8">
    <property type="entry name" value="F-BOX DOMAIN-CONTAINING PROTEIN"/>
    <property type="match status" value="1"/>
</dbReference>
<dbReference type="EMBL" id="JAZGUE010000007">
    <property type="protein sequence ID" value="KAL2264580.1"/>
    <property type="molecule type" value="Genomic_DNA"/>
</dbReference>
<dbReference type="RefSeq" id="XP_070863307.1">
    <property type="nucleotide sequence ID" value="XM_071013874.1"/>
</dbReference>
<proteinExistence type="predicted"/>
<evidence type="ECO:0000313" key="1">
    <source>
        <dbReference type="EMBL" id="KAL2264580.1"/>
    </source>
</evidence>
<reference evidence="1 2" key="1">
    <citation type="journal article" date="2024" name="Commun. Biol.">
        <title>Comparative genomic analysis of thermophilic fungi reveals convergent evolutionary adaptations and gene losses.</title>
        <authorList>
            <person name="Steindorff A.S."/>
            <person name="Aguilar-Pontes M.V."/>
            <person name="Robinson A.J."/>
            <person name="Andreopoulos B."/>
            <person name="LaButti K."/>
            <person name="Kuo A."/>
            <person name="Mondo S."/>
            <person name="Riley R."/>
            <person name="Otillar R."/>
            <person name="Haridas S."/>
            <person name="Lipzen A."/>
            <person name="Grimwood J."/>
            <person name="Schmutz J."/>
            <person name="Clum A."/>
            <person name="Reid I.D."/>
            <person name="Moisan M.C."/>
            <person name="Butler G."/>
            <person name="Nguyen T.T.M."/>
            <person name="Dewar K."/>
            <person name="Conant G."/>
            <person name="Drula E."/>
            <person name="Henrissat B."/>
            <person name="Hansel C."/>
            <person name="Singer S."/>
            <person name="Hutchinson M.I."/>
            <person name="de Vries R.P."/>
            <person name="Natvig D.O."/>
            <person name="Powell A.J."/>
            <person name="Tsang A."/>
            <person name="Grigoriev I.V."/>
        </authorList>
    </citation>
    <scope>NUCLEOTIDE SEQUENCE [LARGE SCALE GENOMIC DNA]</scope>
    <source>
        <strain evidence="1 2">ATCC 22073</strain>
    </source>
</reference>
<gene>
    <name evidence="1" type="ORF">VTJ83DRAFT_7090</name>
</gene>
<dbReference type="InterPro" id="IPR038883">
    <property type="entry name" value="AN11006-like"/>
</dbReference>
<dbReference type="PANTHER" id="PTHR42085">
    <property type="entry name" value="F-BOX DOMAIN-CONTAINING PROTEIN"/>
    <property type="match status" value="1"/>
</dbReference>
<name>A0ABR4D2H7_9PEZI</name>
<dbReference type="Proteomes" id="UP001600064">
    <property type="component" value="Unassembled WGS sequence"/>
</dbReference>
<protein>
    <submittedName>
        <fullName evidence="1">Uncharacterized protein</fullName>
    </submittedName>
</protein>
<accession>A0ABR4D2H7</accession>
<evidence type="ECO:0000313" key="2">
    <source>
        <dbReference type="Proteomes" id="UP001600064"/>
    </source>
</evidence>
<sequence length="204" mass="23574">MGDCRPQKARGFLSLPAETRFEIYDLLLQVPREILTTPGTRPWRRQHRPTLGLLRVNKQIAAEAAERFYSINSFSLSTGSFLPRNVDRASALQWLSGIGCNALYIRSLTIRMSVRSNTHEHVQDHLEPFYADLVEMKRLLPNIRRVYFAYYALTSSPLHMQHDPWALLESEAWDRFCERLAMVFPGVREGYAQNINGLLVHAWS</sequence>
<keyword evidence="2" id="KW-1185">Reference proteome</keyword>
<comment type="caution">
    <text evidence="1">The sequence shown here is derived from an EMBL/GenBank/DDBJ whole genome shotgun (WGS) entry which is preliminary data.</text>
</comment>
<dbReference type="GeneID" id="98128518"/>